<gene>
    <name evidence="1" type="ORF">METZ01_LOCUS421446</name>
</gene>
<accession>A0A382XC02</accession>
<reference evidence="1" key="1">
    <citation type="submission" date="2018-05" db="EMBL/GenBank/DDBJ databases">
        <authorList>
            <person name="Lanie J.A."/>
            <person name="Ng W.-L."/>
            <person name="Kazmierczak K.M."/>
            <person name="Andrzejewski T.M."/>
            <person name="Davidsen T.M."/>
            <person name="Wayne K.J."/>
            <person name="Tettelin H."/>
            <person name="Glass J.I."/>
            <person name="Rusch D."/>
            <person name="Podicherti R."/>
            <person name="Tsui H.-C.T."/>
            <person name="Winkler M.E."/>
        </authorList>
    </citation>
    <scope>NUCLEOTIDE SEQUENCE</scope>
</reference>
<dbReference type="EMBL" id="UINC01166566">
    <property type="protein sequence ID" value="SVD68592.1"/>
    <property type="molecule type" value="Genomic_DNA"/>
</dbReference>
<feature type="non-terminal residue" evidence="1">
    <location>
        <position position="1"/>
    </location>
</feature>
<proteinExistence type="predicted"/>
<organism evidence="1">
    <name type="scientific">marine metagenome</name>
    <dbReference type="NCBI Taxonomy" id="408172"/>
    <lineage>
        <taxon>unclassified sequences</taxon>
        <taxon>metagenomes</taxon>
        <taxon>ecological metagenomes</taxon>
    </lineage>
</organism>
<dbReference type="AlphaFoldDB" id="A0A382XC02"/>
<evidence type="ECO:0000313" key="1">
    <source>
        <dbReference type="EMBL" id="SVD68592.1"/>
    </source>
</evidence>
<sequence>SFALHATAAINDGLVQQDSGQ</sequence>
<name>A0A382XC02_9ZZZZ</name>
<protein>
    <submittedName>
        <fullName evidence="1">Uncharacterized protein</fullName>
    </submittedName>
</protein>